<dbReference type="GO" id="GO:0030527">
    <property type="term" value="F:structural constituent of chromatin"/>
    <property type="evidence" value="ECO:0007669"/>
    <property type="project" value="InterPro"/>
</dbReference>
<protein>
    <submittedName>
        <fullName evidence="3">Uncharacterized protein</fullName>
    </submittedName>
</protein>
<evidence type="ECO:0000256" key="2">
    <source>
        <dbReference type="SAM" id="MobiDB-lite"/>
    </source>
</evidence>
<feature type="compositionally biased region" description="Basic and acidic residues" evidence="2">
    <location>
        <begin position="212"/>
        <end position="237"/>
    </location>
</feature>
<proteinExistence type="predicted"/>
<feature type="compositionally biased region" description="Basic residues" evidence="2">
    <location>
        <begin position="11"/>
        <end position="22"/>
    </location>
</feature>
<evidence type="ECO:0000256" key="1">
    <source>
        <dbReference type="SAM" id="Coils"/>
    </source>
</evidence>
<dbReference type="PRINTS" id="PR00624">
    <property type="entry name" value="HISTONEH5"/>
</dbReference>
<feature type="region of interest" description="Disordered" evidence="2">
    <location>
        <begin position="1"/>
        <end position="35"/>
    </location>
</feature>
<dbReference type="AlphaFoldDB" id="A0A6C0KFM0"/>
<dbReference type="GO" id="GO:0003677">
    <property type="term" value="F:DNA binding"/>
    <property type="evidence" value="ECO:0007669"/>
    <property type="project" value="InterPro"/>
</dbReference>
<dbReference type="InterPro" id="IPR005819">
    <property type="entry name" value="H1/H5"/>
</dbReference>
<name>A0A6C0KFM0_9ZZZZ</name>
<feature type="coiled-coil region" evidence="1">
    <location>
        <begin position="53"/>
        <end position="119"/>
    </location>
</feature>
<sequence>MPNYFVGSKKSVTKKPAKKTAKKVSEPGAPSAKSLVRSLNSIRGASEVCASKLEQKMSEIQGLESKLGSIQSKSDECAAKLSSSENLSAQRVKTLEGTVDKLEKELSVVKKESESCLKKEAEIKKVDQRRDEELQQKKYQDLVERETFGKDSKEIAEIKKNLWNKWHGKVPIKTKVDSDDTYSDDLSSLFGPGVRTLKSAEKPGFTKQQQAEIKRQKEAREAYKKKAGLDKPNRDEYQSLLNTDDGWTGDSASWGFRSRSAKRSSKKTRVAKKARSAKSRSAKRSAKKVRSAKKPRSAKRSAKKTRSAKPRSAKRSAKKARSAKPRSAKRSAKKARSAKSRSAKRSTKKARSAKPRSAKRSVKKSRSAKRSRKH</sequence>
<reference evidence="3" key="1">
    <citation type="journal article" date="2020" name="Nature">
        <title>Giant virus diversity and host interactions through global metagenomics.</title>
        <authorList>
            <person name="Schulz F."/>
            <person name="Roux S."/>
            <person name="Paez-Espino D."/>
            <person name="Jungbluth S."/>
            <person name="Walsh D.A."/>
            <person name="Denef V.J."/>
            <person name="McMahon K.D."/>
            <person name="Konstantinidis K.T."/>
            <person name="Eloe-Fadrosh E.A."/>
            <person name="Kyrpides N.C."/>
            <person name="Woyke T."/>
        </authorList>
    </citation>
    <scope>NUCLEOTIDE SEQUENCE</scope>
    <source>
        <strain evidence="3">GVMAG-S-3300010158-109</strain>
    </source>
</reference>
<dbReference type="EMBL" id="MN740872">
    <property type="protein sequence ID" value="QHU15991.1"/>
    <property type="molecule type" value="Genomic_DNA"/>
</dbReference>
<dbReference type="GO" id="GO:0006334">
    <property type="term" value="P:nucleosome assembly"/>
    <property type="evidence" value="ECO:0007669"/>
    <property type="project" value="InterPro"/>
</dbReference>
<feature type="compositionally biased region" description="Basic residues" evidence="2">
    <location>
        <begin position="259"/>
        <end position="374"/>
    </location>
</feature>
<evidence type="ECO:0000313" key="3">
    <source>
        <dbReference type="EMBL" id="QHU15991.1"/>
    </source>
</evidence>
<accession>A0A6C0KFM0</accession>
<feature type="region of interest" description="Disordered" evidence="2">
    <location>
        <begin position="197"/>
        <end position="374"/>
    </location>
</feature>
<keyword evidence="1" id="KW-0175">Coiled coil</keyword>
<organism evidence="3">
    <name type="scientific">viral metagenome</name>
    <dbReference type="NCBI Taxonomy" id="1070528"/>
    <lineage>
        <taxon>unclassified sequences</taxon>
        <taxon>metagenomes</taxon>
        <taxon>organismal metagenomes</taxon>
    </lineage>
</organism>
<dbReference type="GO" id="GO:0000786">
    <property type="term" value="C:nucleosome"/>
    <property type="evidence" value="ECO:0007669"/>
    <property type="project" value="InterPro"/>
</dbReference>